<evidence type="ECO:0000313" key="3">
    <source>
        <dbReference type="Proteomes" id="UP000192599"/>
    </source>
</evidence>
<proteinExistence type="predicted"/>
<accession>A0A1V9V8Y3</accession>
<evidence type="ECO:0000313" key="2">
    <source>
        <dbReference type="EMBL" id="OQR40570.1"/>
    </source>
</evidence>
<evidence type="ECO:0000259" key="1">
    <source>
        <dbReference type="Pfam" id="PF02670"/>
    </source>
</evidence>
<dbReference type="InterPro" id="IPR013512">
    <property type="entry name" value="DXP_reductoisomerase_N"/>
</dbReference>
<dbReference type="EMBL" id="LNTC01000353">
    <property type="protein sequence ID" value="OQR40570.1"/>
    <property type="molecule type" value="Genomic_DNA"/>
</dbReference>
<dbReference type="Pfam" id="PF02670">
    <property type="entry name" value="DXP_reductoisom"/>
    <property type="match status" value="1"/>
</dbReference>
<dbReference type="GO" id="GO:0070402">
    <property type="term" value="F:NADPH binding"/>
    <property type="evidence" value="ECO:0007669"/>
    <property type="project" value="InterPro"/>
</dbReference>
<gene>
    <name evidence="2" type="ORF">AS859_10945</name>
</gene>
<feature type="non-terminal residue" evidence="2">
    <location>
        <position position="1"/>
    </location>
</feature>
<protein>
    <recommendedName>
        <fullName evidence="1">1-deoxy-D-xylulose 5-phosphate reductoisomerase N-terminal domain-containing protein</fullName>
    </recommendedName>
</protein>
<sequence length="33" mass="3543">NSYVSFIKDNYLILLGSTGSIGVNTLEIAKKSP</sequence>
<reference evidence="2 3" key="1">
    <citation type="submission" date="2017-04" db="EMBL/GenBank/DDBJ databases">
        <title>Accumulation and expression of multiple antibiotic resistance genes in Arcobacter cryaerophilus that thrives in sewage.</title>
        <authorList>
            <person name="Millar J.A."/>
            <person name="Raghavan R."/>
        </authorList>
    </citation>
    <scope>NUCLEOTIDE SEQUENCE [LARGE SCALE GENOMIC DNA]</scope>
    <source>
        <strain evidence="2 3">AZT-1</strain>
    </source>
</reference>
<dbReference type="Gene3D" id="3.40.50.720">
    <property type="entry name" value="NAD(P)-binding Rossmann-like Domain"/>
    <property type="match status" value="1"/>
</dbReference>
<organism evidence="2 3">
    <name type="scientific">Aliarcobacter cryaerophilus</name>
    <dbReference type="NCBI Taxonomy" id="28198"/>
    <lineage>
        <taxon>Bacteria</taxon>
        <taxon>Pseudomonadati</taxon>
        <taxon>Campylobacterota</taxon>
        <taxon>Epsilonproteobacteria</taxon>
        <taxon>Campylobacterales</taxon>
        <taxon>Arcobacteraceae</taxon>
        <taxon>Aliarcobacter</taxon>
    </lineage>
</organism>
<name>A0A1V9V8Y3_9BACT</name>
<comment type="caution">
    <text evidence="2">The sequence shown here is derived from an EMBL/GenBank/DDBJ whole genome shotgun (WGS) entry which is preliminary data.</text>
</comment>
<dbReference type="AlphaFoldDB" id="A0A1V9V8Y3"/>
<dbReference type="Proteomes" id="UP000192599">
    <property type="component" value="Unassembled WGS sequence"/>
</dbReference>
<feature type="domain" description="1-deoxy-D-xylulose 5-phosphate reductoisomerase N-terminal" evidence="1">
    <location>
        <begin position="12"/>
        <end position="32"/>
    </location>
</feature>